<comment type="caution">
    <text evidence="2">The sequence shown here is derived from an EMBL/GenBank/DDBJ whole genome shotgun (WGS) entry which is preliminary data.</text>
</comment>
<dbReference type="AlphaFoldDB" id="A0A0F8YSK2"/>
<gene>
    <name evidence="2" type="ORF">LCGC14_2860200</name>
</gene>
<proteinExistence type="predicted"/>
<reference evidence="2" key="1">
    <citation type="journal article" date="2015" name="Nature">
        <title>Complex archaea that bridge the gap between prokaryotes and eukaryotes.</title>
        <authorList>
            <person name="Spang A."/>
            <person name="Saw J.H."/>
            <person name="Jorgensen S.L."/>
            <person name="Zaremba-Niedzwiedzka K."/>
            <person name="Martijn J."/>
            <person name="Lind A.E."/>
            <person name="van Eijk R."/>
            <person name="Schleper C."/>
            <person name="Guy L."/>
            <person name="Ettema T.J."/>
        </authorList>
    </citation>
    <scope>NUCLEOTIDE SEQUENCE</scope>
</reference>
<dbReference type="InterPro" id="IPR007160">
    <property type="entry name" value="DUF362"/>
</dbReference>
<feature type="non-terminal residue" evidence="2">
    <location>
        <position position="1"/>
    </location>
</feature>
<feature type="domain" description="DUF362" evidence="1">
    <location>
        <begin position="39"/>
        <end position="240"/>
    </location>
</feature>
<dbReference type="Pfam" id="PF04015">
    <property type="entry name" value="DUF362"/>
    <property type="match status" value="1"/>
</dbReference>
<name>A0A0F8YSK2_9ZZZZ</name>
<protein>
    <recommendedName>
        <fullName evidence="1">DUF362 domain-containing protein</fullName>
    </recommendedName>
</protein>
<accession>A0A0F8YSK2</accession>
<evidence type="ECO:0000313" key="2">
    <source>
        <dbReference type="EMBL" id="KKK76780.1"/>
    </source>
</evidence>
<evidence type="ECO:0000259" key="1">
    <source>
        <dbReference type="Pfam" id="PF04015"/>
    </source>
</evidence>
<sequence length="395" mass="44039">VIMSKSIVSVVKYEKPLESVRKAIELSNLFSDLPKDAKIFIKPNIVYWSTGPHPKWGVITTSRVMEDVVTLLKEHGIEDITIGEGFGSVEAAQDAFKKLGYIDLKERFGVKLINTNDRPHEKIDMGCEFLVNFASDALKADYIISLPVLKTHSQAVISLGTKNLKGLINIASRKKFHSADPIKTLHFNVAKLPNNIPPCLTLIDGIYTLERGPSMDGKPHKTNILIASKDIFSADMVGAKILGIEPSDVPQLVQAAEDRNRSLNLSDIDVVGEKIEDVATHHEWKFIYNEAGDLPLPFYNRQFKGLKYREYDTTMCTYCSNINGLLLVLLKNAWNGETFGGIEFLTGKIMEPSAGMNKTILVGQCQYKKNRDHPNIKELVPIRGCPPSMEDIKNA</sequence>
<organism evidence="2">
    <name type="scientific">marine sediment metagenome</name>
    <dbReference type="NCBI Taxonomy" id="412755"/>
    <lineage>
        <taxon>unclassified sequences</taxon>
        <taxon>metagenomes</taxon>
        <taxon>ecological metagenomes</taxon>
    </lineage>
</organism>
<feature type="non-terminal residue" evidence="2">
    <location>
        <position position="395"/>
    </location>
</feature>
<dbReference type="EMBL" id="LAZR01055258">
    <property type="protein sequence ID" value="KKK76780.1"/>
    <property type="molecule type" value="Genomic_DNA"/>
</dbReference>